<dbReference type="SMART" id="SM01238">
    <property type="entry name" value="IGR"/>
    <property type="match status" value="1"/>
</dbReference>
<dbReference type="STRING" id="71139.A0A059B2Q8"/>
<sequence>MATGALEIFIWSKQKVEAHVAKLDFEIGDFNSLLVSRTLKLKKLCIPCKYRKLISKYAHKYRVGLLRHRVALMKA</sequence>
<dbReference type="AlphaFoldDB" id="A0A059B2Q8"/>
<organism evidence="2">
    <name type="scientific">Eucalyptus grandis</name>
    <name type="common">Flooded gum</name>
    <dbReference type="NCBI Taxonomy" id="71139"/>
    <lineage>
        <taxon>Eukaryota</taxon>
        <taxon>Viridiplantae</taxon>
        <taxon>Streptophyta</taxon>
        <taxon>Embryophyta</taxon>
        <taxon>Tracheophyta</taxon>
        <taxon>Spermatophyta</taxon>
        <taxon>Magnoliopsida</taxon>
        <taxon>eudicotyledons</taxon>
        <taxon>Gunneridae</taxon>
        <taxon>Pentapetalae</taxon>
        <taxon>rosids</taxon>
        <taxon>malvids</taxon>
        <taxon>Myrtales</taxon>
        <taxon>Myrtaceae</taxon>
        <taxon>Myrtoideae</taxon>
        <taxon>Eucalypteae</taxon>
        <taxon>Eucalyptus</taxon>
    </lineage>
</organism>
<dbReference type="Pfam" id="PF09597">
    <property type="entry name" value="SAM_Ribosomal_mS41"/>
    <property type="match status" value="1"/>
</dbReference>
<dbReference type="PANTHER" id="PTHR34955">
    <property type="entry name" value="IGR MOTIF PROTEIN"/>
    <property type="match status" value="1"/>
</dbReference>
<evidence type="ECO:0000259" key="1">
    <source>
        <dbReference type="SMART" id="SM01238"/>
    </source>
</evidence>
<dbReference type="Gramene" id="KCW60502">
    <property type="protein sequence ID" value="KCW60502"/>
    <property type="gene ID" value="EUGRSUZ_H03248"/>
</dbReference>
<dbReference type="InterPro" id="IPR019083">
    <property type="entry name" value="SAM_Ribosomal_mS41"/>
</dbReference>
<proteinExistence type="predicted"/>
<dbReference type="InParanoid" id="A0A059B2Q8"/>
<reference evidence="2" key="1">
    <citation type="submission" date="2013-07" db="EMBL/GenBank/DDBJ databases">
        <title>The genome of Eucalyptus grandis.</title>
        <authorList>
            <person name="Schmutz J."/>
            <person name="Hayes R."/>
            <person name="Myburg A."/>
            <person name="Tuskan G."/>
            <person name="Grattapaglia D."/>
            <person name="Rokhsar D.S."/>
        </authorList>
    </citation>
    <scope>NUCLEOTIDE SEQUENCE</scope>
    <source>
        <tissue evidence="2">Leaf extractions</tissue>
    </source>
</reference>
<protein>
    <recommendedName>
        <fullName evidence="1">Small ribosomal subunit protein mS41 SAM domain-containing protein</fullName>
    </recommendedName>
</protein>
<accession>A0A059B2Q8</accession>
<feature type="domain" description="Small ribosomal subunit protein mS41 SAM" evidence="1">
    <location>
        <begin position="6"/>
        <end position="64"/>
    </location>
</feature>
<name>A0A059B2Q8_EUCGR</name>
<dbReference type="PANTHER" id="PTHR34955:SF2">
    <property type="entry name" value="IGR MOTIF PROTEIN"/>
    <property type="match status" value="1"/>
</dbReference>
<evidence type="ECO:0000313" key="2">
    <source>
        <dbReference type="EMBL" id="KCW60502.1"/>
    </source>
</evidence>
<dbReference type="EMBL" id="KK198760">
    <property type="protein sequence ID" value="KCW60502.1"/>
    <property type="molecule type" value="Genomic_DNA"/>
</dbReference>
<gene>
    <name evidence="2" type="ORF">EUGRSUZ_H03248</name>
</gene>